<comment type="caution">
    <text evidence="2">The sequence shown here is derived from an EMBL/GenBank/DDBJ whole genome shotgun (WGS) entry which is preliminary data.</text>
</comment>
<evidence type="ECO:0000313" key="2">
    <source>
        <dbReference type="EMBL" id="MDY0395357.1"/>
    </source>
</evidence>
<accession>A0ABU5C7P9</accession>
<evidence type="ECO:0000313" key="3">
    <source>
        <dbReference type="Proteomes" id="UP001281447"/>
    </source>
</evidence>
<gene>
    <name evidence="2" type="ORF">RWE15_14135</name>
</gene>
<dbReference type="InterPro" id="IPR041610">
    <property type="entry name" value="ArlS_N"/>
</dbReference>
<dbReference type="Proteomes" id="UP001281447">
    <property type="component" value="Unassembled WGS sequence"/>
</dbReference>
<organism evidence="2 3">
    <name type="scientific">Tigheibacillus halophilus</name>
    <dbReference type="NCBI Taxonomy" id="361280"/>
    <lineage>
        <taxon>Bacteria</taxon>
        <taxon>Bacillati</taxon>
        <taxon>Bacillota</taxon>
        <taxon>Bacilli</taxon>
        <taxon>Bacillales</taxon>
        <taxon>Bacillaceae</taxon>
        <taxon>Tigheibacillus</taxon>
    </lineage>
</organism>
<dbReference type="EMBL" id="JAWDIP010000003">
    <property type="protein sequence ID" value="MDY0395357.1"/>
    <property type="molecule type" value="Genomic_DNA"/>
</dbReference>
<protein>
    <recommendedName>
        <fullName evidence="1">ArlS sensor domain-containing protein</fullName>
    </recommendedName>
</protein>
<evidence type="ECO:0000259" key="1">
    <source>
        <dbReference type="Pfam" id="PF18719"/>
    </source>
</evidence>
<name>A0ABU5C7P9_9BACI</name>
<keyword evidence="3" id="KW-1185">Reference proteome</keyword>
<dbReference type="Pfam" id="PF18719">
    <property type="entry name" value="ArlS_N"/>
    <property type="match status" value="1"/>
</dbReference>
<proteinExistence type="predicted"/>
<sequence>MKLQTKIQLFTSIFMLLLVLLVNASIYFLFHKISSDTELDWLAHSTDDLVDVLHQNPKIPRDDLLTAYLPTDGMIRVINEDGKKIIEKAKSVENRSLPYKFSNQEKHYITKDASKSPVAVVVRPVIWDDSRVVAIQVSQQLKAVEANQTTLFLCVGGGITCHLCTDSDRCQVYE</sequence>
<feature type="domain" description="ArlS sensor" evidence="1">
    <location>
        <begin position="42"/>
        <end position="145"/>
    </location>
</feature>
<reference evidence="2 3" key="1">
    <citation type="submission" date="2023-10" db="EMBL/GenBank/DDBJ databases">
        <title>Virgibacillus halophilus 5B73C genome.</title>
        <authorList>
            <person name="Miliotis G."/>
            <person name="Sengupta P."/>
            <person name="Hameed A."/>
            <person name="Chuvochina M."/>
            <person name="Mcdonagh F."/>
            <person name="Simpson A.C."/>
            <person name="Singh N.K."/>
            <person name="Rekha P.D."/>
            <person name="Raman K."/>
            <person name="Hugenholtz P."/>
            <person name="Venkateswaran K."/>
        </authorList>
    </citation>
    <scope>NUCLEOTIDE SEQUENCE [LARGE SCALE GENOMIC DNA]</scope>
    <source>
        <strain evidence="2 3">5B73C</strain>
    </source>
</reference>